<keyword evidence="6" id="KW-0539">Nucleus</keyword>
<proteinExistence type="predicted"/>
<reference evidence="10 11" key="1">
    <citation type="journal article" date="2018" name="Sci. Rep.">
        <title>Genomic signatures of local adaptation to the degree of environmental predictability in rotifers.</title>
        <authorList>
            <person name="Franch-Gras L."/>
            <person name="Hahn C."/>
            <person name="Garcia-Roger E.M."/>
            <person name="Carmona M.J."/>
            <person name="Serra M."/>
            <person name="Gomez A."/>
        </authorList>
    </citation>
    <scope>NUCLEOTIDE SEQUENCE [LARGE SCALE GENOMIC DNA]</scope>
    <source>
        <strain evidence="10">HYR1</strain>
    </source>
</reference>
<dbReference type="Gene3D" id="2.10.110.10">
    <property type="entry name" value="Cysteine Rich Protein"/>
    <property type="match status" value="2"/>
</dbReference>
<evidence type="ECO:0000313" key="11">
    <source>
        <dbReference type="Proteomes" id="UP000276133"/>
    </source>
</evidence>
<comment type="caution">
    <text evidence="10">The sequence shown here is derived from an EMBL/GenBank/DDBJ whole genome shotgun (WGS) entry which is preliminary data.</text>
</comment>
<dbReference type="PROSITE" id="PS00478">
    <property type="entry name" value="LIM_DOMAIN_1"/>
    <property type="match status" value="2"/>
</dbReference>
<evidence type="ECO:0000256" key="2">
    <source>
        <dbReference type="ARBA" id="ARBA00022723"/>
    </source>
</evidence>
<dbReference type="InterPro" id="IPR001781">
    <property type="entry name" value="Znf_LIM"/>
</dbReference>
<dbReference type="GO" id="GO:0060537">
    <property type="term" value="P:muscle tissue development"/>
    <property type="evidence" value="ECO:0007669"/>
    <property type="project" value="TreeGrafter"/>
</dbReference>
<evidence type="ECO:0000259" key="9">
    <source>
        <dbReference type="PROSITE" id="PS50023"/>
    </source>
</evidence>
<evidence type="ECO:0000256" key="6">
    <source>
        <dbReference type="ARBA" id="ARBA00023242"/>
    </source>
</evidence>
<evidence type="ECO:0000256" key="3">
    <source>
        <dbReference type="ARBA" id="ARBA00022737"/>
    </source>
</evidence>
<dbReference type="GO" id="GO:0008307">
    <property type="term" value="F:structural constituent of muscle"/>
    <property type="evidence" value="ECO:0007669"/>
    <property type="project" value="TreeGrafter"/>
</dbReference>
<keyword evidence="4 7" id="KW-0862">Zinc</keyword>
<dbReference type="Proteomes" id="UP000276133">
    <property type="component" value="Unassembled WGS sequence"/>
</dbReference>
<feature type="domain" description="LIM zinc-binding" evidence="9">
    <location>
        <begin position="101"/>
        <end position="161"/>
    </location>
</feature>
<dbReference type="OrthoDB" id="8062037at2759"/>
<dbReference type="GO" id="GO:0030018">
    <property type="term" value="C:Z disc"/>
    <property type="evidence" value="ECO:0007669"/>
    <property type="project" value="TreeGrafter"/>
</dbReference>
<keyword evidence="3" id="KW-0677">Repeat</keyword>
<protein>
    <submittedName>
        <fullName evidence="10">Cysteine and glycine-rich 2</fullName>
    </submittedName>
</protein>
<sequence length="331" mass="35798">MSENSFENNSTFSESFDISNQAESFSLSSPSSQQCSDELQSSYSSANLNSPPDQISPHTESLPAMNSNVKTTVLEYKRLVGDSELSELLTRRQPKFTITAPKCAKCDKFVYKAEETRAANKTYHKLCFKCYNCNKLLEPNILTEHQGDLYCKNCYGKKFGPKGYGYGSGAGILSSESPSSNSLPQTPSSLKASFSTFSNDSVGTEPAGRNLPTTPNSVNGFHGSFKPNGNNLNSVSSAFKHEKRAGSALQFGGADKCARCQKAVYAAEKVVAANKFYHKMCFSCSACKKMLNSMNCCDNSEGEVFCKSCYGKFYGPKGVGFGIGAGTLSTN</sequence>
<dbReference type="PANTHER" id="PTHR24215">
    <property type="entry name" value="RHO-GTPASE-ACTIVATING PROTEIN LRG1"/>
    <property type="match status" value="1"/>
</dbReference>
<dbReference type="SUPFAM" id="SSF57716">
    <property type="entry name" value="Glucocorticoid receptor-like (DNA-binding domain)"/>
    <property type="match status" value="4"/>
</dbReference>
<keyword evidence="2 7" id="KW-0479">Metal-binding</keyword>
<dbReference type="CDD" id="cd09326">
    <property type="entry name" value="LIM_CRP_like"/>
    <property type="match status" value="2"/>
</dbReference>
<evidence type="ECO:0000256" key="5">
    <source>
        <dbReference type="ARBA" id="ARBA00023038"/>
    </source>
</evidence>
<organism evidence="10 11">
    <name type="scientific">Brachionus plicatilis</name>
    <name type="common">Marine rotifer</name>
    <name type="synonym">Brachionus muelleri</name>
    <dbReference type="NCBI Taxonomy" id="10195"/>
    <lineage>
        <taxon>Eukaryota</taxon>
        <taxon>Metazoa</taxon>
        <taxon>Spiralia</taxon>
        <taxon>Gnathifera</taxon>
        <taxon>Rotifera</taxon>
        <taxon>Eurotatoria</taxon>
        <taxon>Monogononta</taxon>
        <taxon>Pseudotrocha</taxon>
        <taxon>Ploima</taxon>
        <taxon>Brachionidae</taxon>
        <taxon>Brachionus</taxon>
    </lineage>
</organism>
<dbReference type="Pfam" id="PF00412">
    <property type="entry name" value="LIM"/>
    <property type="match status" value="2"/>
</dbReference>
<gene>
    <name evidence="10" type="ORF">BpHYR1_004531</name>
</gene>
<feature type="compositionally biased region" description="Polar residues" evidence="8">
    <location>
        <begin position="37"/>
        <end position="64"/>
    </location>
</feature>
<evidence type="ECO:0000256" key="8">
    <source>
        <dbReference type="SAM" id="MobiDB-lite"/>
    </source>
</evidence>
<dbReference type="GO" id="GO:0046872">
    <property type="term" value="F:metal ion binding"/>
    <property type="evidence" value="ECO:0007669"/>
    <property type="project" value="UniProtKB-KW"/>
</dbReference>
<dbReference type="PROSITE" id="PS50023">
    <property type="entry name" value="LIM_DOMAIN_2"/>
    <property type="match status" value="2"/>
</dbReference>
<dbReference type="AlphaFoldDB" id="A0A3M7Q9J3"/>
<evidence type="ECO:0000313" key="10">
    <source>
        <dbReference type="EMBL" id="RNA08070.1"/>
    </source>
</evidence>
<keyword evidence="11" id="KW-1185">Reference proteome</keyword>
<name>A0A3M7Q9J3_BRAPC</name>
<keyword evidence="5 7" id="KW-0440">LIM domain</keyword>
<dbReference type="PANTHER" id="PTHR24215:SF35">
    <property type="entry name" value="MUSCLE LIM PROTEIN MLP84B"/>
    <property type="match status" value="1"/>
</dbReference>
<evidence type="ECO:0000256" key="1">
    <source>
        <dbReference type="ARBA" id="ARBA00004123"/>
    </source>
</evidence>
<feature type="region of interest" description="Disordered" evidence="8">
    <location>
        <begin position="23"/>
        <end position="64"/>
    </location>
</feature>
<feature type="compositionally biased region" description="Low complexity" evidence="8">
    <location>
        <begin position="23"/>
        <end position="36"/>
    </location>
</feature>
<dbReference type="GO" id="GO:0005634">
    <property type="term" value="C:nucleus"/>
    <property type="evidence" value="ECO:0007669"/>
    <property type="project" value="UniProtKB-SubCell"/>
</dbReference>
<dbReference type="EMBL" id="REGN01006865">
    <property type="protein sequence ID" value="RNA08070.1"/>
    <property type="molecule type" value="Genomic_DNA"/>
</dbReference>
<dbReference type="GO" id="GO:0045214">
    <property type="term" value="P:sarcomere organization"/>
    <property type="evidence" value="ECO:0007669"/>
    <property type="project" value="TreeGrafter"/>
</dbReference>
<dbReference type="GO" id="GO:0042805">
    <property type="term" value="F:actinin binding"/>
    <property type="evidence" value="ECO:0007669"/>
    <property type="project" value="TreeGrafter"/>
</dbReference>
<evidence type="ECO:0000256" key="4">
    <source>
        <dbReference type="ARBA" id="ARBA00022833"/>
    </source>
</evidence>
<feature type="domain" description="LIM zinc-binding" evidence="9">
    <location>
        <begin position="255"/>
        <end position="316"/>
    </location>
</feature>
<dbReference type="SMART" id="SM00132">
    <property type="entry name" value="LIM"/>
    <property type="match status" value="2"/>
</dbReference>
<evidence type="ECO:0000256" key="7">
    <source>
        <dbReference type="PROSITE-ProRule" id="PRU00125"/>
    </source>
</evidence>
<comment type="subcellular location">
    <subcellularLocation>
        <location evidence="1">Nucleus</location>
    </subcellularLocation>
</comment>
<dbReference type="FunFam" id="2.10.110.10:FF:000001">
    <property type="entry name" value="Cysteine and glycine-rich protein 1"/>
    <property type="match status" value="2"/>
</dbReference>
<accession>A0A3M7Q9J3</accession>